<sequence length="315" mass="35673">MHGADEDMQTSPPSAKRQRTSHCRKSESLIEQSQFWFADGDIVIGVEGQSWKIHRSKLMCSVIFADMLELPQPANIERMDGCPLVSLSQDSANDWLVVLTWMYQREKFNSQTVVFDTIAGALRLSNKYDIPDLRQWSMRQLFLRWPQDLTKMTYAAFPHAAEAICLARECNVPEILPASFYALSILRWSHLSEGGQSHLQLSSSDLRCFIVGREHLQDHLYAILTGKDERPGGHTTAICAGCENASRTWLSSSLKPDASSPYAVWLLRSLQIFAANGCPGLSLHHSRCDVNFRLRISGFVQDLHEAIPRYFMLRA</sequence>
<dbReference type="SUPFAM" id="SSF54695">
    <property type="entry name" value="POZ domain"/>
    <property type="match status" value="1"/>
</dbReference>
<reference evidence="2" key="1">
    <citation type="journal article" date="2020" name="New Phytol.">
        <title>Comparative genomics reveals dynamic genome evolution in host specialist ectomycorrhizal fungi.</title>
        <authorList>
            <person name="Lofgren L.A."/>
            <person name="Nguyen N.H."/>
            <person name="Vilgalys R."/>
            <person name="Ruytinx J."/>
            <person name="Liao H.L."/>
            <person name="Branco S."/>
            <person name="Kuo A."/>
            <person name="LaButti K."/>
            <person name="Lipzen A."/>
            <person name="Andreopoulos W."/>
            <person name="Pangilinan J."/>
            <person name="Riley R."/>
            <person name="Hundley H."/>
            <person name="Na H."/>
            <person name="Barry K."/>
            <person name="Grigoriev I.V."/>
            <person name="Stajich J.E."/>
            <person name="Kennedy P.G."/>
        </authorList>
    </citation>
    <scope>NUCLEOTIDE SEQUENCE</scope>
    <source>
        <strain evidence="2">FC423</strain>
    </source>
</reference>
<gene>
    <name evidence="2" type="ORF">F5147DRAFT_683549</name>
</gene>
<comment type="caution">
    <text evidence="2">The sequence shown here is derived from an EMBL/GenBank/DDBJ whole genome shotgun (WGS) entry which is preliminary data.</text>
</comment>
<evidence type="ECO:0000313" key="2">
    <source>
        <dbReference type="EMBL" id="KAG2112578.1"/>
    </source>
</evidence>
<evidence type="ECO:0000313" key="3">
    <source>
        <dbReference type="Proteomes" id="UP000823399"/>
    </source>
</evidence>
<accession>A0A9P7JWI3</accession>
<dbReference type="OrthoDB" id="2799068at2759"/>
<evidence type="ECO:0000256" key="1">
    <source>
        <dbReference type="SAM" id="MobiDB-lite"/>
    </source>
</evidence>
<keyword evidence="3" id="KW-1185">Reference proteome</keyword>
<dbReference type="RefSeq" id="XP_041295377.1">
    <property type="nucleotide sequence ID" value="XM_041436553.1"/>
</dbReference>
<dbReference type="Proteomes" id="UP000823399">
    <property type="component" value="Unassembled WGS sequence"/>
</dbReference>
<organism evidence="2 3">
    <name type="scientific">Suillus discolor</name>
    <dbReference type="NCBI Taxonomy" id="1912936"/>
    <lineage>
        <taxon>Eukaryota</taxon>
        <taxon>Fungi</taxon>
        <taxon>Dikarya</taxon>
        <taxon>Basidiomycota</taxon>
        <taxon>Agaricomycotina</taxon>
        <taxon>Agaricomycetes</taxon>
        <taxon>Agaricomycetidae</taxon>
        <taxon>Boletales</taxon>
        <taxon>Suillineae</taxon>
        <taxon>Suillaceae</taxon>
        <taxon>Suillus</taxon>
    </lineage>
</organism>
<dbReference type="Gene3D" id="3.30.710.10">
    <property type="entry name" value="Potassium Channel Kv1.1, Chain A"/>
    <property type="match status" value="1"/>
</dbReference>
<name>A0A9P7JWI3_9AGAM</name>
<dbReference type="EMBL" id="JABBWM010000014">
    <property type="protein sequence ID" value="KAG2112578.1"/>
    <property type="molecule type" value="Genomic_DNA"/>
</dbReference>
<feature type="region of interest" description="Disordered" evidence="1">
    <location>
        <begin position="1"/>
        <end position="23"/>
    </location>
</feature>
<dbReference type="InterPro" id="IPR011333">
    <property type="entry name" value="SKP1/BTB/POZ_sf"/>
</dbReference>
<dbReference type="GeneID" id="64698812"/>
<evidence type="ECO:0008006" key="4">
    <source>
        <dbReference type="Google" id="ProtNLM"/>
    </source>
</evidence>
<dbReference type="AlphaFoldDB" id="A0A9P7JWI3"/>
<protein>
    <recommendedName>
        <fullName evidence="4">BTB domain-containing protein</fullName>
    </recommendedName>
</protein>
<proteinExistence type="predicted"/>